<evidence type="ECO:0000313" key="2">
    <source>
        <dbReference type="Proteomes" id="UP000735302"/>
    </source>
</evidence>
<sequence length="97" mass="10914">MISGFQTLRHVRAPVTGLEPATEGSLWILGRAALTGKLTADTIDRTPEDDPVYNWKFRKEEQTSHRLLDDLAWSGWMIWPGLTSQILYNSGPVMSLT</sequence>
<dbReference type="EMBL" id="BLXT01002183">
    <property type="protein sequence ID" value="GFN91844.1"/>
    <property type="molecule type" value="Genomic_DNA"/>
</dbReference>
<evidence type="ECO:0000313" key="1">
    <source>
        <dbReference type="EMBL" id="GFN91844.1"/>
    </source>
</evidence>
<reference evidence="1 2" key="1">
    <citation type="journal article" date="2021" name="Elife">
        <title>Chloroplast acquisition without the gene transfer in kleptoplastic sea slugs, Plakobranchus ocellatus.</title>
        <authorList>
            <person name="Maeda T."/>
            <person name="Takahashi S."/>
            <person name="Yoshida T."/>
            <person name="Shimamura S."/>
            <person name="Takaki Y."/>
            <person name="Nagai Y."/>
            <person name="Toyoda A."/>
            <person name="Suzuki Y."/>
            <person name="Arimoto A."/>
            <person name="Ishii H."/>
            <person name="Satoh N."/>
            <person name="Nishiyama T."/>
            <person name="Hasebe M."/>
            <person name="Maruyama T."/>
            <person name="Minagawa J."/>
            <person name="Obokata J."/>
            <person name="Shigenobu S."/>
        </authorList>
    </citation>
    <scope>NUCLEOTIDE SEQUENCE [LARGE SCALE GENOMIC DNA]</scope>
</reference>
<gene>
    <name evidence="1" type="ORF">PoB_001835000</name>
</gene>
<keyword evidence="2" id="KW-1185">Reference proteome</keyword>
<comment type="caution">
    <text evidence="1">The sequence shown here is derived from an EMBL/GenBank/DDBJ whole genome shotgun (WGS) entry which is preliminary data.</text>
</comment>
<name>A0AAV3Z9M1_9GAST</name>
<accession>A0AAV3Z9M1</accession>
<protein>
    <submittedName>
        <fullName evidence="1">Uncharacterized protein</fullName>
    </submittedName>
</protein>
<organism evidence="1 2">
    <name type="scientific">Plakobranchus ocellatus</name>
    <dbReference type="NCBI Taxonomy" id="259542"/>
    <lineage>
        <taxon>Eukaryota</taxon>
        <taxon>Metazoa</taxon>
        <taxon>Spiralia</taxon>
        <taxon>Lophotrochozoa</taxon>
        <taxon>Mollusca</taxon>
        <taxon>Gastropoda</taxon>
        <taxon>Heterobranchia</taxon>
        <taxon>Euthyneura</taxon>
        <taxon>Panpulmonata</taxon>
        <taxon>Sacoglossa</taxon>
        <taxon>Placobranchoidea</taxon>
        <taxon>Plakobranchidae</taxon>
        <taxon>Plakobranchus</taxon>
    </lineage>
</organism>
<dbReference type="Proteomes" id="UP000735302">
    <property type="component" value="Unassembled WGS sequence"/>
</dbReference>
<proteinExistence type="predicted"/>
<dbReference type="AlphaFoldDB" id="A0AAV3Z9M1"/>